<evidence type="ECO:0000313" key="7">
    <source>
        <dbReference type="Proteomes" id="UP000198639"/>
    </source>
</evidence>
<sequence length="96" mass="11111">MLTQQRTLVKTHQSDPANRARLRWRSRRGLLENDLILTRFLDAHEEELSDEDVDALTRLLDLADNPLMDLLLGRTEPEGEVDQPQVRALLARLRQA</sequence>
<dbReference type="InterPro" id="IPR036714">
    <property type="entry name" value="SDH_sf"/>
</dbReference>
<name>A0A1I1NJ33_9BURK</name>
<evidence type="ECO:0000256" key="4">
    <source>
        <dbReference type="ARBA" id="ARBA00022490"/>
    </source>
</evidence>
<dbReference type="PANTHER" id="PTHR39585">
    <property type="entry name" value="FAD ASSEMBLY FACTOR SDHE"/>
    <property type="match status" value="1"/>
</dbReference>
<organism evidence="6 7">
    <name type="scientific">Massilia yuzhufengensis</name>
    <dbReference type="NCBI Taxonomy" id="1164594"/>
    <lineage>
        <taxon>Bacteria</taxon>
        <taxon>Pseudomonadati</taxon>
        <taxon>Pseudomonadota</taxon>
        <taxon>Betaproteobacteria</taxon>
        <taxon>Burkholderiales</taxon>
        <taxon>Oxalobacteraceae</taxon>
        <taxon>Telluria group</taxon>
        <taxon>Massilia</taxon>
    </lineage>
</organism>
<dbReference type="RefSeq" id="WP_091874988.1">
    <property type="nucleotide sequence ID" value="NZ_FOLD01000013.1"/>
</dbReference>
<dbReference type="InterPro" id="IPR050531">
    <property type="entry name" value="SdhE_FAD_assembly_factor"/>
</dbReference>
<keyword evidence="4" id="KW-0963">Cytoplasm</keyword>
<dbReference type="STRING" id="1164594.SAMN05216204_1139"/>
<protein>
    <recommendedName>
        <fullName evidence="3">FAD assembly factor SdhE</fullName>
    </recommendedName>
</protein>
<dbReference type="GO" id="GO:0005737">
    <property type="term" value="C:cytoplasm"/>
    <property type="evidence" value="ECO:0007669"/>
    <property type="project" value="UniProtKB-SubCell"/>
</dbReference>
<dbReference type="PANTHER" id="PTHR39585:SF1">
    <property type="entry name" value="FAD ASSEMBLY FACTOR SDHE"/>
    <property type="match status" value="1"/>
</dbReference>
<dbReference type="EMBL" id="FOLD01000013">
    <property type="protein sequence ID" value="SFC94743.1"/>
    <property type="molecule type" value="Genomic_DNA"/>
</dbReference>
<dbReference type="InterPro" id="IPR005631">
    <property type="entry name" value="SDH"/>
</dbReference>
<accession>A0A1I1NJ33</accession>
<comment type="subcellular location">
    <subcellularLocation>
        <location evidence="1">Cytoplasm</location>
    </subcellularLocation>
</comment>
<dbReference type="OrthoDB" id="9180899at2"/>
<dbReference type="AlphaFoldDB" id="A0A1I1NJ33"/>
<gene>
    <name evidence="6" type="ORF">SAMN05216204_1139</name>
</gene>
<evidence type="ECO:0000256" key="3">
    <source>
        <dbReference type="ARBA" id="ARBA00019418"/>
    </source>
</evidence>
<reference evidence="7" key="1">
    <citation type="submission" date="2016-10" db="EMBL/GenBank/DDBJ databases">
        <authorList>
            <person name="Varghese N."/>
            <person name="Submissions S."/>
        </authorList>
    </citation>
    <scope>NUCLEOTIDE SEQUENCE [LARGE SCALE GENOMIC DNA]</scope>
    <source>
        <strain evidence="7">CGMCC 1.12041</strain>
    </source>
</reference>
<dbReference type="Gene3D" id="1.10.150.250">
    <property type="entry name" value="Flavinator of succinate dehydrogenase"/>
    <property type="match status" value="1"/>
</dbReference>
<dbReference type="GO" id="GO:0006105">
    <property type="term" value="P:succinate metabolic process"/>
    <property type="evidence" value="ECO:0007669"/>
    <property type="project" value="TreeGrafter"/>
</dbReference>
<evidence type="ECO:0000256" key="1">
    <source>
        <dbReference type="ARBA" id="ARBA00004496"/>
    </source>
</evidence>
<proteinExistence type="inferred from homology"/>
<dbReference type="SUPFAM" id="SSF109910">
    <property type="entry name" value="YgfY-like"/>
    <property type="match status" value="1"/>
</dbReference>
<comment type="similarity">
    <text evidence="2">Belongs to the SdhE FAD assembly factor family.</text>
</comment>
<dbReference type="Pfam" id="PF03937">
    <property type="entry name" value="Sdh5"/>
    <property type="match status" value="1"/>
</dbReference>
<evidence type="ECO:0000256" key="2">
    <source>
        <dbReference type="ARBA" id="ARBA00008571"/>
    </source>
</evidence>
<keyword evidence="5" id="KW-0143">Chaperone</keyword>
<evidence type="ECO:0000256" key="5">
    <source>
        <dbReference type="ARBA" id="ARBA00023186"/>
    </source>
</evidence>
<keyword evidence="7" id="KW-1185">Reference proteome</keyword>
<dbReference type="Proteomes" id="UP000198639">
    <property type="component" value="Unassembled WGS sequence"/>
</dbReference>
<evidence type="ECO:0000313" key="6">
    <source>
        <dbReference type="EMBL" id="SFC94743.1"/>
    </source>
</evidence>